<evidence type="ECO:0000313" key="2">
    <source>
        <dbReference type="EMBL" id="EST45254.1"/>
    </source>
</evidence>
<feature type="transmembrane region" description="Helical" evidence="1">
    <location>
        <begin position="215"/>
        <end position="238"/>
    </location>
</feature>
<evidence type="ECO:0000256" key="1">
    <source>
        <dbReference type="SAM" id="Phobius"/>
    </source>
</evidence>
<sequence>MTVAMDQVTAFQLDMPENAVFKLVQAHYTLTYVGSAFMGYKSFSAIAHPAGIAVLAILLQADHTTATGVTVVIWLWLRSNIAYKLTFRTEITPKLYIAVRTGLSRQLNELTENAAEMLGFEAWEVMILIVVVTKTADVKLFTRNALDFASSHVVLAAGQRVQVLDRIQLFRRRQFVHRVICGISEYFNVFVVSQIKFVSRNWQMIENYVHIHQLLLFAIVVENLIFILLNINTISFIVNISGVWLQLKNPLKNYVIFIIVHYSLKTRI</sequence>
<name>V6LWS6_9EUKA</name>
<keyword evidence="1" id="KW-0472">Membrane</keyword>
<dbReference type="AlphaFoldDB" id="V6LWS6"/>
<organism evidence="2">
    <name type="scientific">Spironucleus salmonicida</name>
    <dbReference type="NCBI Taxonomy" id="348837"/>
    <lineage>
        <taxon>Eukaryota</taxon>
        <taxon>Metamonada</taxon>
        <taxon>Diplomonadida</taxon>
        <taxon>Hexamitidae</taxon>
        <taxon>Hexamitinae</taxon>
        <taxon>Spironucleus</taxon>
    </lineage>
</organism>
<keyword evidence="1" id="KW-1133">Transmembrane helix</keyword>
<proteinExistence type="predicted"/>
<feature type="transmembrane region" description="Helical" evidence="1">
    <location>
        <begin position="175"/>
        <end position="195"/>
    </location>
</feature>
<reference evidence="2" key="1">
    <citation type="journal article" date="2014" name="PLoS Genet.">
        <title>The Genome of Spironucleus salmonicida Highlights a Fish Pathogen Adapted to Fluctuating Environments.</title>
        <authorList>
            <person name="Xu F."/>
            <person name="Jerlstrom-Hultqvist J."/>
            <person name="Einarsson E."/>
            <person name="Astvaldsson A."/>
            <person name="Svard S.G."/>
            <person name="Andersson J.O."/>
        </authorList>
    </citation>
    <scope>NUCLEOTIDE SEQUENCE</scope>
</reference>
<keyword evidence="1 2" id="KW-0812">Transmembrane</keyword>
<gene>
    <name evidence="2" type="ORF">SS50377_14830</name>
</gene>
<accession>V6LWS6</accession>
<protein>
    <submittedName>
        <fullName evidence="2">Transmembrane domain-containing protein</fullName>
    </submittedName>
</protein>
<dbReference type="EMBL" id="KI546100">
    <property type="protein sequence ID" value="EST45254.1"/>
    <property type="molecule type" value="Genomic_DNA"/>
</dbReference>
<feature type="transmembrane region" description="Helical" evidence="1">
    <location>
        <begin position="50"/>
        <end position="77"/>
    </location>
</feature>